<organism evidence="2 3">
    <name type="scientific">Gossypium barbadense</name>
    <name type="common">Sea Island cotton</name>
    <name type="synonym">Hibiscus barbadensis</name>
    <dbReference type="NCBI Taxonomy" id="3634"/>
    <lineage>
        <taxon>Eukaryota</taxon>
        <taxon>Viridiplantae</taxon>
        <taxon>Streptophyta</taxon>
        <taxon>Embryophyta</taxon>
        <taxon>Tracheophyta</taxon>
        <taxon>Spermatophyta</taxon>
        <taxon>Magnoliopsida</taxon>
        <taxon>eudicotyledons</taxon>
        <taxon>Gunneridae</taxon>
        <taxon>Pentapetalae</taxon>
        <taxon>rosids</taxon>
        <taxon>malvids</taxon>
        <taxon>Malvales</taxon>
        <taxon>Malvaceae</taxon>
        <taxon>Malvoideae</taxon>
        <taxon>Gossypium</taxon>
    </lineage>
</organism>
<name>A0A2P5WHM8_GOSBA</name>
<dbReference type="Proteomes" id="UP000239757">
    <property type="component" value="Unassembled WGS sequence"/>
</dbReference>
<evidence type="ECO:0000313" key="3">
    <source>
        <dbReference type="Proteomes" id="UP000239757"/>
    </source>
</evidence>
<accession>A0A2P5WHM8</accession>
<dbReference type="EMBL" id="KZ667585">
    <property type="protein sequence ID" value="PPR90576.1"/>
    <property type="molecule type" value="Genomic_DNA"/>
</dbReference>
<dbReference type="AlphaFoldDB" id="A0A2P5WHM8"/>
<protein>
    <submittedName>
        <fullName evidence="2">Uncharacterized protein</fullName>
    </submittedName>
</protein>
<gene>
    <name evidence="2" type="ORF">GOBAR_AA30109</name>
</gene>
<proteinExistence type="predicted"/>
<reference evidence="2 3" key="1">
    <citation type="submission" date="2015-01" db="EMBL/GenBank/DDBJ databases">
        <title>Genome of allotetraploid Gossypium barbadense reveals genomic plasticity and fiber elongation in cotton evolution.</title>
        <authorList>
            <person name="Chen X."/>
            <person name="Liu X."/>
            <person name="Zhao B."/>
            <person name="Zheng H."/>
            <person name="Hu Y."/>
            <person name="Lu G."/>
            <person name="Yang C."/>
            <person name="Chen J."/>
            <person name="Shan C."/>
            <person name="Zhang L."/>
            <person name="Zhou Y."/>
            <person name="Wang L."/>
            <person name="Guo W."/>
            <person name="Bai Y."/>
            <person name="Ruan J."/>
            <person name="Shangguan X."/>
            <person name="Mao Y."/>
            <person name="Jiang J."/>
            <person name="Zhu Y."/>
            <person name="Lei J."/>
            <person name="Kang H."/>
            <person name="Chen S."/>
            <person name="He X."/>
            <person name="Wang R."/>
            <person name="Wang Y."/>
            <person name="Chen J."/>
            <person name="Wang L."/>
            <person name="Yu S."/>
            <person name="Wang B."/>
            <person name="Wei J."/>
            <person name="Song S."/>
            <person name="Lu X."/>
            <person name="Gao Z."/>
            <person name="Gu W."/>
            <person name="Deng X."/>
            <person name="Ma D."/>
            <person name="Wang S."/>
            <person name="Liang W."/>
            <person name="Fang L."/>
            <person name="Cai C."/>
            <person name="Zhu X."/>
            <person name="Zhou B."/>
            <person name="Zhang Y."/>
            <person name="Chen Z."/>
            <person name="Xu S."/>
            <person name="Zhu R."/>
            <person name="Wang S."/>
            <person name="Zhang T."/>
            <person name="Zhao G."/>
        </authorList>
    </citation>
    <scope>NUCLEOTIDE SEQUENCE [LARGE SCALE GENOMIC DNA]</scope>
    <source>
        <strain evidence="3">cv. Xinhai21</strain>
        <tissue evidence="2">Leaf</tissue>
    </source>
</reference>
<sequence>MARNLGSCGSRWRMSLGRVVAYARWEVSKASGMRGARWMIQHGVVVVMDIDSPSRGKEPKVMESGGEDSIQVES</sequence>
<evidence type="ECO:0000313" key="2">
    <source>
        <dbReference type="EMBL" id="PPR90576.1"/>
    </source>
</evidence>
<feature type="region of interest" description="Disordered" evidence="1">
    <location>
        <begin position="53"/>
        <end position="74"/>
    </location>
</feature>
<evidence type="ECO:0000256" key="1">
    <source>
        <dbReference type="SAM" id="MobiDB-lite"/>
    </source>
</evidence>